<keyword evidence="6 9" id="KW-0067">ATP-binding</keyword>
<keyword evidence="5 12" id="KW-0347">Helicase</keyword>
<comment type="similarity">
    <text evidence="9">In the C-terminal section; belongs to the helicase family. RecG subfamily.</text>
</comment>
<dbReference type="InterPro" id="IPR004576">
    <property type="entry name" value="Mfd"/>
</dbReference>
<dbReference type="PROSITE" id="PS51194">
    <property type="entry name" value="HELICASE_CTER"/>
    <property type="match status" value="1"/>
</dbReference>
<evidence type="ECO:0000256" key="7">
    <source>
        <dbReference type="ARBA" id="ARBA00023125"/>
    </source>
</evidence>
<dbReference type="InterPro" id="IPR014001">
    <property type="entry name" value="Helicase_ATP-bd"/>
</dbReference>
<dbReference type="InterPro" id="IPR047112">
    <property type="entry name" value="RecG/Mfd"/>
</dbReference>
<evidence type="ECO:0000256" key="9">
    <source>
        <dbReference type="HAMAP-Rule" id="MF_00969"/>
    </source>
</evidence>
<dbReference type="GO" id="GO:0004386">
    <property type="term" value="F:helicase activity"/>
    <property type="evidence" value="ECO:0007669"/>
    <property type="project" value="UniProtKB-KW"/>
</dbReference>
<name>A0ABX7F2P7_9HYPH</name>
<dbReference type="InterPro" id="IPR003711">
    <property type="entry name" value="CarD-like/TRCF_RID"/>
</dbReference>
<proteinExistence type="inferred from homology"/>
<gene>
    <name evidence="9" type="primary">mfd</name>
    <name evidence="12" type="ORF">D4A92_23540</name>
</gene>
<dbReference type="Gene3D" id="3.40.50.11180">
    <property type="match status" value="1"/>
</dbReference>
<feature type="domain" description="Helicase C-terminal" evidence="11">
    <location>
        <begin position="717"/>
        <end position="883"/>
    </location>
</feature>
<keyword evidence="1 9" id="KW-0963">Cytoplasm</keyword>
<dbReference type="Gene3D" id="3.40.50.300">
    <property type="entry name" value="P-loop containing nucleotide triphosphate hydrolases"/>
    <property type="match status" value="2"/>
</dbReference>
<evidence type="ECO:0000256" key="3">
    <source>
        <dbReference type="ARBA" id="ARBA00022763"/>
    </source>
</evidence>
<keyword evidence="12" id="KW-0614">Plasmid</keyword>
<dbReference type="SUPFAM" id="SSF143517">
    <property type="entry name" value="TRCF domain-like"/>
    <property type="match status" value="1"/>
</dbReference>
<comment type="subcellular location">
    <subcellularLocation>
        <location evidence="9">Cytoplasm</location>
    </subcellularLocation>
</comment>
<dbReference type="Pfam" id="PF17757">
    <property type="entry name" value="UvrB_inter"/>
    <property type="match status" value="1"/>
</dbReference>
<reference evidence="12 13" key="1">
    <citation type="submission" date="2018-09" db="EMBL/GenBank/DDBJ databases">
        <title>Rhizobium sp. MAE2-X.</title>
        <authorList>
            <person name="Lee Y."/>
            <person name="Jeon C.O."/>
        </authorList>
    </citation>
    <scope>NUCLEOTIDE SEQUENCE [LARGE SCALE GENOMIC DNA]</scope>
    <source>
        <strain evidence="12 13">MAE2-X</strain>
        <plasmid evidence="12 13">p1</plasmid>
    </source>
</reference>
<evidence type="ECO:0000259" key="11">
    <source>
        <dbReference type="PROSITE" id="PS51194"/>
    </source>
</evidence>
<dbReference type="EMBL" id="CP032406">
    <property type="protein sequence ID" value="QRF54577.1"/>
    <property type="molecule type" value="Genomic_DNA"/>
</dbReference>
<organism evidence="12 13">
    <name type="scientific">Rhizobium rosettiformans</name>
    <dbReference type="NCBI Taxonomy" id="1368430"/>
    <lineage>
        <taxon>Bacteria</taxon>
        <taxon>Pseudomonadati</taxon>
        <taxon>Pseudomonadota</taxon>
        <taxon>Alphaproteobacteria</taxon>
        <taxon>Hyphomicrobiales</taxon>
        <taxon>Rhizobiaceae</taxon>
        <taxon>Rhizobium/Agrobacterium group</taxon>
        <taxon>Rhizobium</taxon>
    </lineage>
</organism>
<evidence type="ECO:0000256" key="8">
    <source>
        <dbReference type="ARBA" id="ARBA00023204"/>
    </source>
</evidence>
<evidence type="ECO:0000256" key="2">
    <source>
        <dbReference type="ARBA" id="ARBA00022741"/>
    </source>
</evidence>
<dbReference type="Gene3D" id="3.30.2060.10">
    <property type="entry name" value="Penicillin-binding protein 1b domain"/>
    <property type="match status" value="1"/>
</dbReference>
<dbReference type="PROSITE" id="PS51192">
    <property type="entry name" value="HELICASE_ATP_BIND_1"/>
    <property type="match status" value="1"/>
</dbReference>
<dbReference type="Pfam" id="PF02559">
    <property type="entry name" value="CarD_TRCF_RID"/>
    <property type="match status" value="1"/>
</dbReference>
<geneLocation type="plasmid" evidence="12 13">
    <name>p1</name>
</geneLocation>
<dbReference type="PANTHER" id="PTHR47964:SF1">
    <property type="entry name" value="ATP-DEPENDENT DNA HELICASE HOMOLOG RECG, CHLOROPLASTIC"/>
    <property type="match status" value="1"/>
</dbReference>
<evidence type="ECO:0000256" key="1">
    <source>
        <dbReference type="ARBA" id="ARBA00022490"/>
    </source>
</evidence>
<comment type="similarity">
    <text evidence="9">In the N-terminal section; belongs to the UvrB family.</text>
</comment>
<comment type="function">
    <text evidence="9">Couples transcription and DNA repair by recognizing RNA polymerase (RNAP) stalled at DNA lesions. Mediates ATP-dependent release of RNAP and its truncated transcript from the DNA, and recruitment of nucleotide excision repair machinery to the damaged site.</text>
</comment>
<dbReference type="Pfam" id="PF00271">
    <property type="entry name" value="Helicase_C"/>
    <property type="match status" value="1"/>
</dbReference>
<dbReference type="InterPro" id="IPR036101">
    <property type="entry name" value="CarD-like/TRCF_RID_sf"/>
</dbReference>
<evidence type="ECO:0000256" key="4">
    <source>
        <dbReference type="ARBA" id="ARBA00022801"/>
    </source>
</evidence>
<dbReference type="Pfam" id="PF00270">
    <property type="entry name" value="DEAD"/>
    <property type="match status" value="1"/>
</dbReference>
<dbReference type="Gene3D" id="3.90.1150.50">
    <property type="entry name" value="Transcription-repair-coupling factor, D7 domain"/>
    <property type="match status" value="1"/>
</dbReference>
<keyword evidence="8 9" id="KW-0234">DNA repair</keyword>
<dbReference type="SMART" id="SM00490">
    <property type="entry name" value="HELICc"/>
    <property type="match status" value="1"/>
</dbReference>
<dbReference type="Gene3D" id="2.40.10.170">
    <property type="match status" value="1"/>
</dbReference>
<dbReference type="EC" id="3.6.4.-" evidence="9"/>
<dbReference type="SMART" id="SM00487">
    <property type="entry name" value="DEXDc"/>
    <property type="match status" value="1"/>
</dbReference>
<dbReference type="InterPro" id="IPR027417">
    <property type="entry name" value="P-loop_NTPase"/>
</dbReference>
<sequence length="1070" mass="116240">MVATRLVSALRDVGRSTCYVALSESEADEIAAAVGTLFPDLAFLVLPPWDCLPYDRLPPSPHCMGRRMDVLRLWRSPADTPSLLVTSLEAVLQRVPPVDIIENSKFDLTVGRPLDRTAFSEFVRQTGYIEEGVADDPGELVLREGVIDIFPAGAPGPLRIVLSGDGQVEELRGFDRVSQRTESVLEHVTLGPASEAVMIDANEDGEHPSFLNMEHLLYRLYDTMPSVFEILGDAVIYLAPDAGTRVQRIFDIIEDAQQSRSLHGETDTGSTQSLYLSPTEWDRYVRAMKADGLDLGEERGLPAYFLPFASGRSMASLVENDLKQGQKIVVTGAGNALDVLARRFAKAAGKSVRSIDTWDAVLAEKAGSLLKLPSALEHGFADSEQQIVVVAAQQTRERSTSKVILSEPQLQIGDVVVHEDHGVGVLKDLQSIDIDGVSYDAARLGYRDDGSLLVPMEDFGKLWRYGSQPEAVSLDRLHTDAWRKKREKIAEDIQSSAQHLAKIAKQRLAAQAKTFTPPQAAYAAFTRRFPHPETADQTEAINAVLTDLSSGQPMNRLVCGDVGFGKTEIALRAAAAVALAGGQVVVIAPTTVLARQHFSTFEHRFAGTGISVGMLSRLVKASEAKQVKAALAEGSLGVIVATQAILAKDVRFARLGLLIVDEEHRFGLRQKHAMHKLAPSLHVLAMSATPIPRTLQSAMVGIQEVSLLTTPPRRRLPVRTALSKCDNASMRIGFMREYRRNGQSFVVVPRIEDIKEVEAKLRKIVPELSIRIAHGKMPAAAIDEAVVSFAAGDGDILLATNIIENGLDVPRANTLFVWRADLFGLAQLHQLRGRVGRSGVQGTATFLIDEKPELSEETQSRLSTLVENDRLGSGLAISTRDLDLRGGGDLAGEDQAGHIKAIGIGLYQTLLAEAVAKLGKSGRKIQERSLLNLGGSGTIPADYVSDPALRLNLYAKLLRANSAEQLDELEEEFSDRFGEAPPAVELLIRTTRLQLLGGQLGIVKLDAGPKALALTLRNKASVKFWASLCKTQGAVLEDTRLLFPAAVATGEEPLDFFERIVALPQDKAGR</sequence>
<evidence type="ECO:0000256" key="6">
    <source>
        <dbReference type="ARBA" id="ARBA00022840"/>
    </source>
</evidence>
<accession>A0ABX7F2P7</accession>
<dbReference type="SUPFAM" id="SSF52540">
    <property type="entry name" value="P-loop containing nucleoside triphosphate hydrolases"/>
    <property type="match status" value="3"/>
</dbReference>
<dbReference type="InterPro" id="IPR041471">
    <property type="entry name" value="UvrB_inter"/>
</dbReference>
<keyword evidence="13" id="KW-1185">Reference proteome</keyword>
<protein>
    <recommendedName>
        <fullName evidence="9">Transcription-repair-coupling factor</fullName>
        <shortName evidence="9">TRCF</shortName>
        <ecNumber evidence="9">3.6.4.-</ecNumber>
    </recommendedName>
</protein>
<dbReference type="HAMAP" id="MF_00969">
    <property type="entry name" value="TRCF"/>
    <property type="match status" value="1"/>
</dbReference>
<keyword evidence="4 9" id="KW-0378">Hydrolase</keyword>
<feature type="domain" description="Helicase ATP-binding" evidence="10">
    <location>
        <begin position="547"/>
        <end position="708"/>
    </location>
</feature>
<dbReference type="InterPro" id="IPR037235">
    <property type="entry name" value="TRCF-like_C_D7"/>
</dbReference>
<dbReference type="InterPro" id="IPR001650">
    <property type="entry name" value="Helicase_C-like"/>
</dbReference>
<keyword evidence="7 9" id="KW-0238">DNA-binding</keyword>
<dbReference type="InterPro" id="IPR005118">
    <property type="entry name" value="TRCF_C"/>
</dbReference>
<keyword evidence="3 9" id="KW-0227">DNA damage</keyword>
<dbReference type="SMART" id="SM00982">
    <property type="entry name" value="TRCF"/>
    <property type="match status" value="1"/>
</dbReference>
<evidence type="ECO:0000313" key="12">
    <source>
        <dbReference type="EMBL" id="QRF54577.1"/>
    </source>
</evidence>
<dbReference type="InterPro" id="IPR011545">
    <property type="entry name" value="DEAD/DEAH_box_helicase_dom"/>
</dbReference>
<keyword evidence="2 9" id="KW-0547">Nucleotide-binding</keyword>
<dbReference type="PANTHER" id="PTHR47964">
    <property type="entry name" value="ATP-DEPENDENT DNA HELICASE HOMOLOG RECG, CHLOROPLASTIC"/>
    <property type="match status" value="1"/>
</dbReference>
<evidence type="ECO:0000256" key="5">
    <source>
        <dbReference type="ARBA" id="ARBA00022806"/>
    </source>
</evidence>
<dbReference type="Pfam" id="PF03461">
    <property type="entry name" value="TRCF"/>
    <property type="match status" value="1"/>
</dbReference>
<evidence type="ECO:0000259" key="10">
    <source>
        <dbReference type="PROSITE" id="PS51192"/>
    </source>
</evidence>
<dbReference type="Proteomes" id="UP000596351">
    <property type="component" value="Plasmid p1"/>
</dbReference>
<dbReference type="SUPFAM" id="SSF141259">
    <property type="entry name" value="CarD-like"/>
    <property type="match status" value="1"/>
</dbReference>
<evidence type="ECO:0000313" key="13">
    <source>
        <dbReference type="Proteomes" id="UP000596351"/>
    </source>
</evidence>
<dbReference type="SMART" id="SM01058">
    <property type="entry name" value="CarD_TRCF"/>
    <property type="match status" value="1"/>
</dbReference>